<evidence type="ECO:0000256" key="9">
    <source>
        <dbReference type="PROSITE-ProRule" id="PRU01240"/>
    </source>
</evidence>
<dbReference type="InterPro" id="IPR050131">
    <property type="entry name" value="Peptidase_S8_subtilisin-like"/>
</dbReference>
<evidence type="ECO:0000256" key="5">
    <source>
        <dbReference type="ARBA" id="ARBA00022670"/>
    </source>
</evidence>
<name>A0ABW4MLA5_9BACI</name>
<dbReference type="InterPro" id="IPR022398">
    <property type="entry name" value="Peptidase_S8_His-AS"/>
</dbReference>
<evidence type="ECO:0000256" key="7">
    <source>
        <dbReference type="ARBA" id="ARBA00022825"/>
    </source>
</evidence>
<dbReference type="InterPro" id="IPR034084">
    <property type="entry name" value="Thermitase-like_dom"/>
</dbReference>
<dbReference type="GO" id="GO:0016787">
    <property type="term" value="F:hydrolase activity"/>
    <property type="evidence" value="ECO:0007669"/>
    <property type="project" value="UniProtKB-KW"/>
</dbReference>
<dbReference type="PROSITE" id="PS00136">
    <property type="entry name" value="SUBTILASE_ASP"/>
    <property type="match status" value="1"/>
</dbReference>
<evidence type="ECO:0000256" key="10">
    <source>
        <dbReference type="RuleBase" id="RU003355"/>
    </source>
</evidence>
<evidence type="ECO:0000313" key="13">
    <source>
        <dbReference type="EMBL" id="MFD1778726.1"/>
    </source>
</evidence>
<dbReference type="Gene3D" id="3.40.50.200">
    <property type="entry name" value="Peptidase S8/S53 domain"/>
    <property type="match status" value="1"/>
</dbReference>
<dbReference type="PANTHER" id="PTHR43806:SF11">
    <property type="entry name" value="CEREVISIN-RELATED"/>
    <property type="match status" value="1"/>
</dbReference>
<feature type="transmembrane region" description="Helical" evidence="11">
    <location>
        <begin position="7"/>
        <end position="27"/>
    </location>
</feature>
<sequence>MWNKKRLAIVALIIAVGLSIFVSFRLFDNNGGQANSKTSSTRSAPLQLKNESIDTSPQVMNVDSIQLYNNVQRQLDNHEEIDVIDHNGKDKSHYHHHQVIVDFKHHLKPDEIKQIEKDIEGKLLRKLDSSYIFESNNMKTPAMISYFDKRKDVEFAEPNYILMQNQQSPNDLLYNDFQWNLRMIDSENGWGITQGSDKVKIAIIDTGVDLDHPDLVNRITDGYNILKDNNVPDDDNGHGTHVAGIIASQTNNHEGTAGVTWFNPIMPIKVMGSDGYGSTFDIARGIIWATDHGADVINLSLGNYQGSKLLKQAVDYAYRHDVVMVAASGNDNSSQPSFPSAYPQVLSVAAVDLNGDKAEFSNYGDYIDVSAPGVTIPSTYIDEQYAALSGTSMAAPHVAALAALMRSINPNLSNKEIMEIIKGTSLDLGKAGKDIYFGEGLIDIVQALEKAKGGTD</sequence>
<evidence type="ECO:0000256" key="8">
    <source>
        <dbReference type="ARBA" id="ARBA00022837"/>
    </source>
</evidence>
<organism evidence="13 14">
    <name type="scientific">Fredinandcohnia salidurans</name>
    <dbReference type="NCBI Taxonomy" id="2595041"/>
    <lineage>
        <taxon>Bacteria</taxon>
        <taxon>Bacillati</taxon>
        <taxon>Bacillota</taxon>
        <taxon>Bacilli</taxon>
        <taxon>Bacillales</taxon>
        <taxon>Bacillaceae</taxon>
        <taxon>Fredinandcohnia</taxon>
    </lineage>
</organism>
<feature type="active site" description="Charge relay system" evidence="9">
    <location>
        <position position="205"/>
    </location>
</feature>
<evidence type="ECO:0000256" key="11">
    <source>
        <dbReference type="SAM" id="Phobius"/>
    </source>
</evidence>
<keyword evidence="5 9" id="KW-0645">Protease</keyword>
<dbReference type="EMBL" id="JBHUEK010000010">
    <property type="protein sequence ID" value="MFD1778726.1"/>
    <property type="molecule type" value="Genomic_DNA"/>
</dbReference>
<proteinExistence type="inferred from homology"/>
<dbReference type="EC" id="3.4.-.-" evidence="13"/>
<keyword evidence="4" id="KW-0964">Secreted</keyword>
<dbReference type="PROSITE" id="PS51892">
    <property type="entry name" value="SUBTILASE"/>
    <property type="match status" value="1"/>
</dbReference>
<feature type="active site" description="Charge relay system" evidence="9">
    <location>
        <position position="392"/>
    </location>
</feature>
<keyword evidence="6 9" id="KW-0378">Hydrolase</keyword>
<evidence type="ECO:0000256" key="1">
    <source>
        <dbReference type="ARBA" id="ARBA00001913"/>
    </source>
</evidence>
<dbReference type="RefSeq" id="WP_388037215.1">
    <property type="nucleotide sequence ID" value="NZ_JBHUEK010000010.1"/>
</dbReference>
<comment type="caution">
    <text evidence="13">The sequence shown here is derived from an EMBL/GenBank/DDBJ whole genome shotgun (WGS) entry which is preliminary data.</text>
</comment>
<keyword evidence="14" id="KW-1185">Reference proteome</keyword>
<feature type="active site" description="Charge relay system" evidence="9">
    <location>
        <position position="238"/>
    </location>
</feature>
<dbReference type="InterPro" id="IPR023828">
    <property type="entry name" value="Peptidase_S8_Ser-AS"/>
</dbReference>
<evidence type="ECO:0000256" key="4">
    <source>
        <dbReference type="ARBA" id="ARBA00022525"/>
    </source>
</evidence>
<dbReference type="PROSITE" id="PS00138">
    <property type="entry name" value="SUBTILASE_SER"/>
    <property type="match status" value="1"/>
</dbReference>
<evidence type="ECO:0000256" key="2">
    <source>
        <dbReference type="ARBA" id="ARBA00004613"/>
    </source>
</evidence>
<gene>
    <name evidence="13" type="ORF">ACFSFW_08605</name>
</gene>
<keyword evidence="11" id="KW-0812">Transmembrane</keyword>
<dbReference type="CDD" id="cd07484">
    <property type="entry name" value="Peptidases_S8_Thermitase_like"/>
    <property type="match status" value="1"/>
</dbReference>
<keyword evidence="8" id="KW-0106">Calcium</keyword>
<dbReference type="Pfam" id="PF00082">
    <property type="entry name" value="Peptidase_S8"/>
    <property type="match status" value="1"/>
</dbReference>
<dbReference type="SUPFAM" id="SSF52743">
    <property type="entry name" value="Subtilisin-like"/>
    <property type="match status" value="1"/>
</dbReference>
<evidence type="ECO:0000256" key="6">
    <source>
        <dbReference type="ARBA" id="ARBA00022801"/>
    </source>
</evidence>
<accession>A0ABW4MLA5</accession>
<keyword evidence="7 9" id="KW-0720">Serine protease</keyword>
<comment type="subcellular location">
    <subcellularLocation>
        <location evidence="2">Secreted</location>
    </subcellularLocation>
</comment>
<feature type="domain" description="Peptidase S8/S53" evidence="12">
    <location>
        <begin position="197"/>
        <end position="440"/>
    </location>
</feature>
<dbReference type="Proteomes" id="UP001597227">
    <property type="component" value="Unassembled WGS sequence"/>
</dbReference>
<dbReference type="PANTHER" id="PTHR43806">
    <property type="entry name" value="PEPTIDASE S8"/>
    <property type="match status" value="1"/>
</dbReference>
<evidence type="ECO:0000259" key="12">
    <source>
        <dbReference type="Pfam" id="PF00082"/>
    </source>
</evidence>
<dbReference type="PROSITE" id="PS00137">
    <property type="entry name" value="SUBTILASE_HIS"/>
    <property type="match status" value="1"/>
</dbReference>
<evidence type="ECO:0000256" key="3">
    <source>
        <dbReference type="ARBA" id="ARBA00011073"/>
    </source>
</evidence>
<keyword evidence="11" id="KW-1133">Transmembrane helix</keyword>
<evidence type="ECO:0000313" key="14">
    <source>
        <dbReference type="Proteomes" id="UP001597227"/>
    </source>
</evidence>
<comment type="cofactor">
    <cofactor evidence="1">
        <name>Ca(2+)</name>
        <dbReference type="ChEBI" id="CHEBI:29108"/>
    </cofactor>
</comment>
<keyword evidence="11" id="KW-0472">Membrane</keyword>
<dbReference type="InterPro" id="IPR023827">
    <property type="entry name" value="Peptidase_S8_Asp-AS"/>
</dbReference>
<dbReference type="PRINTS" id="PR00723">
    <property type="entry name" value="SUBTILISIN"/>
</dbReference>
<dbReference type="InterPro" id="IPR015500">
    <property type="entry name" value="Peptidase_S8_subtilisin-rel"/>
</dbReference>
<reference evidence="14" key="1">
    <citation type="journal article" date="2019" name="Int. J. Syst. Evol. Microbiol.">
        <title>The Global Catalogue of Microorganisms (GCM) 10K type strain sequencing project: providing services to taxonomists for standard genome sequencing and annotation.</title>
        <authorList>
            <consortium name="The Broad Institute Genomics Platform"/>
            <consortium name="The Broad Institute Genome Sequencing Center for Infectious Disease"/>
            <person name="Wu L."/>
            <person name="Ma J."/>
        </authorList>
    </citation>
    <scope>NUCLEOTIDE SEQUENCE [LARGE SCALE GENOMIC DNA]</scope>
    <source>
        <strain evidence="14">CCUG 15531</strain>
    </source>
</reference>
<dbReference type="InterPro" id="IPR000209">
    <property type="entry name" value="Peptidase_S8/S53_dom"/>
</dbReference>
<dbReference type="InterPro" id="IPR036852">
    <property type="entry name" value="Peptidase_S8/S53_dom_sf"/>
</dbReference>
<comment type="similarity">
    <text evidence="3 9 10">Belongs to the peptidase S8 family.</text>
</comment>
<protein>
    <submittedName>
        <fullName evidence="13">S8 family peptidase</fullName>
        <ecNumber evidence="13">3.4.-.-</ecNumber>
    </submittedName>
</protein>